<dbReference type="GO" id="GO:0007020">
    <property type="term" value="P:microtubule nucleation"/>
    <property type="evidence" value="ECO:0007669"/>
    <property type="project" value="InterPro"/>
</dbReference>
<dbReference type="PANTHER" id="PTHR19302:SF14">
    <property type="entry name" value="GAMMA-TUBULIN COMPLEX COMPONENT 3"/>
    <property type="match status" value="1"/>
</dbReference>
<dbReference type="GO" id="GO:0051225">
    <property type="term" value="P:spindle assembly"/>
    <property type="evidence" value="ECO:0007669"/>
    <property type="project" value="TreeGrafter"/>
</dbReference>
<comment type="subcellular location">
    <subcellularLocation>
        <location evidence="1">Cytoplasm</location>
        <location evidence="1">Cytoskeleton</location>
    </subcellularLocation>
</comment>
<keyword evidence="4" id="KW-0493">Microtubule</keyword>
<dbReference type="GO" id="GO:0000930">
    <property type="term" value="C:gamma-tubulin complex"/>
    <property type="evidence" value="ECO:0007669"/>
    <property type="project" value="TreeGrafter"/>
</dbReference>
<evidence type="ECO:0000259" key="7">
    <source>
        <dbReference type="Pfam" id="PF04130"/>
    </source>
</evidence>
<dbReference type="GO" id="GO:0031122">
    <property type="term" value="P:cytoplasmic microtubule organization"/>
    <property type="evidence" value="ECO:0007669"/>
    <property type="project" value="TreeGrafter"/>
</dbReference>
<evidence type="ECO:0000259" key="8">
    <source>
        <dbReference type="Pfam" id="PF17681"/>
    </source>
</evidence>
<dbReference type="GO" id="GO:0005874">
    <property type="term" value="C:microtubule"/>
    <property type="evidence" value="ECO:0007669"/>
    <property type="project" value="UniProtKB-KW"/>
</dbReference>
<dbReference type="GO" id="GO:0051321">
    <property type="term" value="P:meiotic cell cycle"/>
    <property type="evidence" value="ECO:0007669"/>
    <property type="project" value="TreeGrafter"/>
</dbReference>
<evidence type="ECO:0008006" key="11">
    <source>
        <dbReference type="Google" id="ProtNLM"/>
    </source>
</evidence>
<comment type="similarity">
    <text evidence="2">Belongs to the TUBGCP family.</text>
</comment>
<evidence type="ECO:0000256" key="5">
    <source>
        <dbReference type="ARBA" id="ARBA00023212"/>
    </source>
</evidence>
<feature type="domain" description="Gamma tubulin complex component C-terminal" evidence="7">
    <location>
        <begin position="677"/>
        <end position="1004"/>
    </location>
</feature>
<reference evidence="9" key="2">
    <citation type="journal article" date="2019" name="IMA Fungus">
        <title>Genome sequencing and comparison of five Tilletia species to identify candidate genes for the detection of regulated species infecting wheat.</title>
        <authorList>
            <person name="Nguyen H.D.T."/>
            <person name="Sultana T."/>
            <person name="Kesanakurti P."/>
            <person name="Hambleton S."/>
        </authorList>
    </citation>
    <scope>NUCLEOTIDE SEQUENCE</scope>
    <source>
        <strain evidence="9">DAOMC 236422</strain>
    </source>
</reference>
<comment type="caution">
    <text evidence="9">The sequence shown here is derived from an EMBL/GenBank/DDBJ whole genome shotgun (WGS) entry which is preliminary data.</text>
</comment>
<dbReference type="GO" id="GO:0043015">
    <property type="term" value="F:gamma-tubulin binding"/>
    <property type="evidence" value="ECO:0007669"/>
    <property type="project" value="InterPro"/>
</dbReference>
<feature type="compositionally biased region" description="Low complexity" evidence="6">
    <location>
        <begin position="81"/>
        <end position="95"/>
    </location>
</feature>
<keyword evidence="10" id="KW-1185">Reference proteome</keyword>
<feature type="region of interest" description="Disordered" evidence="6">
    <location>
        <begin position="1"/>
        <end position="20"/>
    </location>
</feature>
<feature type="region of interest" description="Disordered" evidence="6">
    <location>
        <begin position="135"/>
        <end position="160"/>
    </location>
</feature>
<feature type="compositionally biased region" description="Polar residues" evidence="6">
    <location>
        <begin position="138"/>
        <end position="150"/>
    </location>
</feature>
<dbReference type="GO" id="GO:0051011">
    <property type="term" value="F:microtubule minus-end binding"/>
    <property type="evidence" value="ECO:0007669"/>
    <property type="project" value="TreeGrafter"/>
</dbReference>
<dbReference type="InterPro" id="IPR007259">
    <property type="entry name" value="GCP"/>
</dbReference>
<keyword evidence="5" id="KW-0206">Cytoskeleton</keyword>
<dbReference type="Gene3D" id="1.20.120.1900">
    <property type="entry name" value="Gamma-tubulin complex, C-terminal domain"/>
    <property type="match status" value="1"/>
</dbReference>
<evidence type="ECO:0000256" key="1">
    <source>
        <dbReference type="ARBA" id="ARBA00004245"/>
    </source>
</evidence>
<dbReference type="InterPro" id="IPR041470">
    <property type="entry name" value="GCP_N"/>
</dbReference>
<dbReference type="AlphaFoldDB" id="A0A8X7T7Q4"/>
<evidence type="ECO:0000256" key="4">
    <source>
        <dbReference type="ARBA" id="ARBA00022701"/>
    </source>
</evidence>
<protein>
    <recommendedName>
        <fullName evidence="11">Spindle pole body component</fullName>
    </recommendedName>
</protein>
<gene>
    <name evidence="9" type="ORF">A4X09_0g1768</name>
</gene>
<dbReference type="GO" id="GO:0044732">
    <property type="term" value="C:mitotic spindle pole body"/>
    <property type="evidence" value="ECO:0007669"/>
    <property type="project" value="TreeGrafter"/>
</dbReference>
<dbReference type="Proteomes" id="UP000078113">
    <property type="component" value="Unassembled WGS sequence"/>
</dbReference>
<feature type="domain" description="Gamma tubulin complex component protein N-terminal" evidence="8">
    <location>
        <begin position="360"/>
        <end position="674"/>
    </location>
</feature>
<proteinExistence type="inferred from homology"/>
<evidence type="ECO:0000313" key="10">
    <source>
        <dbReference type="Proteomes" id="UP000078113"/>
    </source>
</evidence>
<dbReference type="Pfam" id="PF17681">
    <property type="entry name" value="GCP_N_terminal"/>
    <property type="match status" value="1"/>
</dbReference>
<dbReference type="InterPro" id="IPR042241">
    <property type="entry name" value="GCP_C_sf"/>
</dbReference>
<evidence type="ECO:0000256" key="6">
    <source>
        <dbReference type="SAM" id="MobiDB-lite"/>
    </source>
</evidence>
<name>A0A8X7T7Q4_9BASI</name>
<evidence type="ECO:0000313" key="9">
    <source>
        <dbReference type="EMBL" id="KAE8270573.1"/>
    </source>
</evidence>
<feature type="compositionally biased region" description="Basic and acidic residues" evidence="6">
    <location>
        <begin position="1"/>
        <end position="11"/>
    </location>
</feature>
<dbReference type="PANTHER" id="PTHR19302">
    <property type="entry name" value="GAMMA TUBULIN COMPLEX PROTEIN"/>
    <property type="match status" value="1"/>
</dbReference>
<dbReference type="Pfam" id="PF04130">
    <property type="entry name" value="GCP_C_terminal"/>
    <property type="match status" value="1"/>
</dbReference>
<reference evidence="9" key="1">
    <citation type="submission" date="2016-04" db="EMBL/GenBank/DDBJ databases">
        <authorList>
            <person name="Nguyen H.D."/>
            <person name="Samba Siva P."/>
            <person name="Cullis J."/>
            <person name="Levesque C.A."/>
            <person name="Hambleton S."/>
        </authorList>
    </citation>
    <scope>NUCLEOTIDE SEQUENCE</scope>
    <source>
        <strain evidence="9">DAOMC 236422</strain>
    </source>
</reference>
<dbReference type="InterPro" id="IPR040457">
    <property type="entry name" value="GCP_C"/>
</dbReference>
<organism evidence="9 10">
    <name type="scientific">Tilletia walkeri</name>
    <dbReference type="NCBI Taxonomy" id="117179"/>
    <lineage>
        <taxon>Eukaryota</taxon>
        <taxon>Fungi</taxon>
        <taxon>Dikarya</taxon>
        <taxon>Basidiomycota</taxon>
        <taxon>Ustilaginomycotina</taxon>
        <taxon>Exobasidiomycetes</taxon>
        <taxon>Tilletiales</taxon>
        <taxon>Tilletiaceae</taxon>
        <taxon>Tilletia</taxon>
    </lineage>
</organism>
<dbReference type="EMBL" id="LWDG02000045">
    <property type="protein sequence ID" value="KAE8270573.1"/>
    <property type="molecule type" value="Genomic_DNA"/>
</dbReference>
<evidence type="ECO:0000256" key="2">
    <source>
        <dbReference type="ARBA" id="ARBA00010337"/>
    </source>
</evidence>
<dbReference type="GO" id="GO:0000922">
    <property type="term" value="C:spindle pole"/>
    <property type="evidence" value="ECO:0007669"/>
    <property type="project" value="InterPro"/>
</dbReference>
<accession>A0A8X7T7Q4</accession>
<dbReference type="GO" id="GO:0000278">
    <property type="term" value="P:mitotic cell cycle"/>
    <property type="evidence" value="ECO:0007669"/>
    <property type="project" value="TreeGrafter"/>
</dbReference>
<evidence type="ECO:0000256" key="3">
    <source>
        <dbReference type="ARBA" id="ARBA00022490"/>
    </source>
</evidence>
<sequence length="1019" mass="112178">MLSAERMDASRSTRSSPEQHFLGGLDTWMAATINTGAFEAFVMASSASGPSGNGRTSSSGVTQAASTLIHSILPHTAPPSSTTGASTAASARRQAQRVEAQAEEVVYDILGSQMATRQAADVGFAEERLRRAIHRQTRLPSKSAEGSNAQAGGRSEPSSDALRVSNLISRLQSFEIPSRQLSSYLTLLEQLAFATDNNDLGPLPRPAMSAPDIFGDLPQPKSRPLPTSSNLPKVAAPHAANRAGTGASGLDTAGKSKALLLREWKQMQGQPQIPEPALLRDLIFLLQGISGKYLQFEEVSIQQVQEEQHRAQVAANMAATSSRGAAAGQPSADQAGKATWELGDDIEGNNVLRIRFTERDGMHIAQPTRHLIHRIAELGRLYRRISAYAVLTLSATDQSHLNAAGVWGRPSKSPKIDQPVGLIKQSLCHFIQQELTEYYRLIAVLEAQLQVRSDPIHGSGGRDLSENEGSGLTLKRISAWTDDFLLRMRMMSAVIESCKESHGGALVSVIHTYTFNGDPFIRQFTARLLEEVSKPFLHTLSRWIHEGELYDPFQEFFIQLNPDASAHGAFDASGREAQPDVDAALLWQNKFSFRDEMLPSFLGESFGQKIFSTGKSLNFIRHSCGGGDWIATRNQLGGNEPRNLRYTDIAGLEATINSAYSIVSQRLLGIFLEKFNLMGHLTALKDYLMLTKGDFVDLLMESIGPSLNRQASSLFRHNLTASLETAVRGSNAQHDNPDVLRRLDARILEFSSGDTGWDTFTLDYKVDSPVNTVLDVRAMSGYQAIFNHLWKIKRVELALGSSWSRLCAAKAGHDRAFGRRKEGSALEAQRGVMRATHRLSEMIHFIRQLQAFNQLEVIEYSWHDLQSFFSKRHGDLDELIEAHRAFLDALVGKMMLKGGRRSSASALVDEVRANLDTMLAFCSAIDDLAHYINGESAKSSVLDARSAPTTRGPERVTMSAIVSRINQHSTTFQERTQAIIAALEKHANLVVRDLGSRLNFNSFYERKDKDRTVAGKDKD</sequence>
<feature type="region of interest" description="Disordered" evidence="6">
    <location>
        <begin position="73"/>
        <end position="95"/>
    </location>
</feature>
<keyword evidence="3" id="KW-0963">Cytoplasm</keyword>